<proteinExistence type="predicted"/>
<evidence type="ECO:0000256" key="4">
    <source>
        <dbReference type="ARBA" id="ARBA00023125"/>
    </source>
</evidence>
<feature type="compositionally biased region" description="Polar residues" evidence="7">
    <location>
        <begin position="139"/>
        <end position="151"/>
    </location>
</feature>
<feature type="region of interest" description="Disordered" evidence="7">
    <location>
        <begin position="472"/>
        <end position="529"/>
    </location>
</feature>
<comment type="caution">
    <text evidence="9">The sequence shown here is derived from an EMBL/GenBank/DDBJ whole genome shotgun (WGS) entry which is preliminary data.</text>
</comment>
<feature type="compositionally biased region" description="Pro residues" evidence="7">
    <location>
        <begin position="402"/>
        <end position="413"/>
    </location>
</feature>
<feature type="compositionally biased region" description="Acidic residues" evidence="7">
    <location>
        <begin position="177"/>
        <end position="187"/>
    </location>
</feature>
<name>A0AA38H869_9TREE</name>
<dbReference type="InterPro" id="IPR050335">
    <property type="entry name" value="ERT1_acuK_gluconeogen_tf"/>
</dbReference>
<dbReference type="EMBL" id="JAKWFO010000005">
    <property type="protein sequence ID" value="KAI9636145.1"/>
    <property type="molecule type" value="Genomic_DNA"/>
</dbReference>
<sequence>MATNQRHAPQRPSRLNPALNGRRGSDPPAALQGRGTVSMPTSPLRRAVDYSWNEPHSAQDMFGYAGKDDYNMAPDLFASPFSTRQNLPNIDAEPDPFHLTGAALPAYGSTGVFGLAGSDSHSLDRGLSAEAVDDLGRQPQWSQHGDATSPLSARPDSGGHYGSQHGEEHRHGFAGNMDEEEREDEPGTDMNGQQRMRKKRQQVRVACTHCQKACKKCSNTRPCERCVKYNLADCVDSTRKPRKTGVKRGPYKRRSSKAYLHSTSISSVNELRSQHFGSSSSPPHQHSSDLLHNYQLPQLPQDYPAAMGYNDRGQSVIPPELGHHYQSQLELRQEKAMYEQEHRLLLRQRQQQRQRQNSLGHLQHHDAFPPRRQQFQQVPYRPSNDDHSRNTSWSTQDSQSHPFPPQPPSPTLPAPRASQLESALSVALSGLGAQPRWVDGQRVLDLQAQGAGTLMPHTPTVPFPMSLRRSARDADPFSRAVSPIRGLHAGGQEEQTVKKASFPGGLIPQHPPGYTGTPHPYGSTPDVKPVHVEYQQPSSAGQDTSMTMAHTALPAVSQPGSPHPLSSQDTSSPFSTSDIPGSSALQPQSQASAAGWNAWNTASTGSPTTIALKRIRRPSLRTLIMPGISRAGSPVNSPTIGPGPVSGTWSPGLAMTNEQHERIIGSGAVGGVGGTRDGTMSPTLYQGDLDGAEELTWSFGAAQTMAG</sequence>
<evidence type="ECO:0000256" key="7">
    <source>
        <dbReference type="SAM" id="MobiDB-lite"/>
    </source>
</evidence>
<keyword evidence="3" id="KW-0805">Transcription regulation</keyword>
<evidence type="ECO:0000256" key="6">
    <source>
        <dbReference type="ARBA" id="ARBA00023242"/>
    </source>
</evidence>
<dbReference type="PROSITE" id="PS50048">
    <property type="entry name" value="ZN2_CY6_FUNGAL_2"/>
    <property type="match status" value="1"/>
</dbReference>
<evidence type="ECO:0000313" key="10">
    <source>
        <dbReference type="Proteomes" id="UP001164286"/>
    </source>
</evidence>
<feature type="compositionally biased region" description="Low complexity" evidence="7">
    <location>
        <begin position="347"/>
        <end position="356"/>
    </location>
</feature>
<feature type="region of interest" description="Disordered" evidence="7">
    <location>
        <begin position="1"/>
        <end position="43"/>
    </location>
</feature>
<keyword evidence="4" id="KW-0238">DNA-binding</keyword>
<accession>A0AA38H869</accession>
<evidence type="ECO:0000256" key="5">
    <source>
        <dbReference type="ARBA" id="ARBA00023163"/>
    </source>
</evidence>
<dbReference type="InterPro" id="IPR001138">
    <property type="entry name" value="Zn2Cys6_DnaBD"/>
</dbReference>
<dbReference type="RefSeq" id="XP_052945922.1">
    <property type="nucleotide sequence ID" value="XM_053093112.1"/>
</dbReference>
<evidence type="ECO:0000256" key="2">
    <source>
        <dbReference type="ARBA" id="ARBA00022833"/>
    </source>
</evidence>
<feature type="region of interest" description="Disordered" evidence="7">
    <location>
        <begin position="554"/>
        <end position="605"/>
    </location>
</feature>
<dbReference type="AlphaFoldDB" id="A0AA38H869"/>
<evidence type="ECO:0000256" key="1">
    <source>
        <dbReference type="ARBA" id="ARBA00022723"/>
    </source>
</evidence>
<feature type="region of interest" description="Disordered" evidence="7">
    <location>
        <begin position="137"/>
        <end position="197"/>
    </location>
</feature>
<reference evidence="9" key="1">
    <citation type="journal article" date="2022" name="G3 (Bethesda)">
        <title>High quality genome of the basidiomycete yeast Dioszegia hungarica PDD-24b-2 isolated from cloud water.</title>
        <authorList>
            <person name="Jarrige D."/>
            <person name="Haridas S."/>
            <person name="Bleykasten-Grosshans C."/>
            <person name="Joly M."/>
            <person name="Nadalig T."/>
            <person name="Sancelme M."/>
            <person name="Vuilleumier S."/>
            <person name="Grigoriev I.V."/>
            <person name="Amato P."/>
            <person name="Bringel F."/>
        </authorList>
    </citation>
    <scope>NUCLEOTIDE SEQUENCE</scope>
    <source>
        <strain evidence="9">PDD-24b-2</strain>
    </source>
</reference>
<feature type="region of interest" description="Disordered" evidence="7">
    <location>
        <begin position="347"/>
        <end position="418"/>
    </location>
</feature>
<feature type="compositionally biased region" description="Basic residues" evidence="7">
    <location>
        <begin position="240"/>
        <end position="256"/>
    </location>
</feature>
<dbReference type="Proteomes" id="UP001164286">
    <property type="component" value="Unassembled WGS sequence"/>
</dbReference>
<dbReference type="GO" id="GO:0000981">
    <property type="term" value="F:DNA-binding transcription factor activity, RNA polymerase II-specific"/>
    <property type="evidence" value="ECO:0007669"/>
    <property type="project" value="InterPro"/>
</dbReference>
<dbReference type="CDD" id="cd00067">
    <property type="entry name" value="GAL4"/>
    <property type="match status" value="1"/>
</dbReference>
<dbReference type="SMART" id="SM00066">
    <property type="entry name" value="GAL4"/>
    <property type="match status" value="1"/>
</dbReference>
<dbReference type="PANTHER" id="PTHR47659:SF7">
    <property type="entry name" value="FUNGAL TRANSCRIPTIONAL REGULATORY PROTEIN, N-TERMINAL DOMAIN-CONTAINING PROTEIN"/>
    <property type="match status" value="1"/>
</dbReference>
<keyword evidence="5" id="KW-0804">Transcription</keyword>
<feature type="region of interest" description="Disordered" evidence="7">
    <location>
        <begin position="239"/>
        <end position="261"/>
    </location>
</feature>
<protein>
    <recommendedName>
        <fullName evidence="8">Zn(2)-C6 fungal-type domain-containing protein</fullName>
    </recommendedName>
</protein>
<feature type="compositionally biased region" description="Low complexity" evidence="7">
    <location>
        <begin position="512"/>
        <end position="525"/>
    </location>
</feature>
<feature type="domain" description="Zn(2)-C6 fungal-type" evidence="8">
    <location>
        <begin position="206"/>
        <end position="236"/>
    </location>
</feature>
<dbReference type="GO" id="GO:0008270">
    <property type="term" value="F:zinc ion binding"/>
    <property type="evidence" value="ECO:0007669"/>
    <property type="project" value="InterPro"/>
</dbReference>
<dbReference type="GO" id="GO:0003677">
    <property type="term" value="F:DNA binding"/>
    <property type="evidence" value="ECO:0007669"/>
    <property type="project" value="UniProtKB-KW"/>
</dbReference>
<dbReference type="PANTHER" id="PTHR47659">
    <property type="entry name" value="ZN(II)2CYS6 TRANSCRIPTION FACTOR (EUROFUNG)-RELATED"/>
    <property type="match status" value="1"/>
</dbReference>
<keyword evidence="2" id="KW-0862">Zinc</keyword>
<evidence type="ECO:0000256" key="3">
    <source>
        <dbReference type="ARBA" id="ARBA00023015"/>
    </source>
</evidence>
<gene>
    <name evidence="9" type="ORF">MKK02DRAFT_44849</name>
</gene>
<evidence type="ECO:0000259" key="8">
    <source>
        <dbReference type="PROSITE" id="PS50048"/>
    </source>
</evidence>
<keyword evidence="1" id="KW-0479">Metal-binding</keyword>
<feature type="compositionally biased region" description="Low complexity" evidence="7">
    <location>
        <begin position="566"/>
        <end position="594"/>
    </location>
</feature>
<organism evidence="9 10">
    <name type="scientific">Dioszegia hungarica</name>
    <dbReference type="NCBI Taxonomy" id="4972"/>
    <lineage>
        <taxon>Eukaryota</taxon>
        <taxon>Fungi</taxon>
        <taxon>Dikarya</taxon>
        <taxon>Basidiomycota</taxon>
        <taxon>Agaricomycotina</taxon>
        <taxon>Tremellomycetes</taxon>
        <taxon>Tremellales</taxon>
        <taxon>Bulleribasidiaceae</taxon>
        <taxon>Dioszegia</taxon>
    </lineage>
</organism>
<keyword evidence="6" id="KW-0539">Nucleus</keyword>
<keyword evidence="10" id="KW-1185">Reference proteome</keyword>
<evidence type="ECO:0000313" key="9">
    <source>
        <dbReference type="EMBL" id="KAI9636145.1"/>
    </source>
</evidence>
<dbReference type="GeneID" id="77732317"/>